<evidence type="ECO:0000256" key="2">
    <source>
        <dbReference type="ARBA" id="ARBA00022723"/>
    </source>
</evidence>
<dbReference type="EMBL" id="PEJP01000297">
    <property type="protein sequence ID" value="RYO14522.1"/>
    <property type="molecule type" value="Genomic_DNA"/>
</dbReference>
<evidence type="ECO:0000256" key="4">
    <source>
        <dbReference type="ARBA" id="ARBA00022833"/>
    </source>
</evidence>
<dbReference type="GO" id="GO:0005634">
    <property type="term" value="C:nucleus"/>
    <property type="evidence" value="ECO:0007669"/>
    <property type="project" value="UniProtKB-SubCell"/>
</dbReference>
<dbReference type="PANTHER" id="PTHR46481">
    <property type="entry name" value="ZINC FINGER BED DOMAIN-CONTAINING PROTEIN 4"/>
    <property type="match status" value="1"/>
</dbReference>
<evidence type="ECO:0000256" key="3">
    <source>
        <dbReference type="ARBA" id="ARBA00022771"/>
    </source>
</evidence>
<evidence type="ECO:0000256" key="5">
    <source>
        <dbReference type="ARBA" id="ARBA00023242"/>
    </source>
</evidence>
<feature type="non-terminal residue" evidence="6">
    <location>
        <position position="178"/>
    </location>
</feature>
<keyword evidence="3" id="KW-0863">Zinc-finger</keyword>
<name>A0A4V1WX97_9PLEO</name>
<keyword evidence="5" id="KW-0539">Nucleus</keyword>
<organism evidence="6 7">
    <name type="scientific">Alternaria arborescens</name>
    <dbReference type="NCBI Taxonomy" id="156630"/>
    <lineage>
        <taxon>Eukaryota</taxon>
        <taxon>Fungi</taxon>
        <taxon>Dikarya</taxon>
        <taxon>Ascomycota</taxon>
        <taxon>Pezizomycotina</taxon>
        <taxon>Dothideomycetes</taxon>
        <taxon>Pleosporomycetidae</taxon>
        <taxon>Pleosporales</taxon>
        <taxon>Pleosporineae</taxon>
        <taxon>Pleosporaceae</taxon>
        <taxon>Alternaria</taxon>
        <taxon>Alternaria sect. Alternaria</taxon>
    </lineage>
</organism>
<evidence type="ECO:0000256" key="1">
    <source>
        <dbReference type="ARBA" id="ARBA00004123"/>
    </source>
</evidence>
<keyword evidence="2" id="KW-0479">Metal-binding</keyword>
<protein>
    <recommendedName>
        <fullName evidence="8">DUF659 domain-containing protein</fullName>
    </recommendedName>
</protein>
<keyword evidence="7" id="KW-1185">Reference proteome</keyword>
<dbReference type="GO" id="GO:0008270">
    <property type="term" value="F:zinc ion binding"/>
    <property type="evidence" value="ECO:0007669"/>
    <property type="project" value="UniProtKB-KW"/>
</dbReference>
<dbReference type="PANTHER" id="PTHR46481:SF10">
    <property type="entry name" value="ZINC FINGER BED DOMAIN-CONTAINING PROTEIN 39"/>
    <property type="match status" value="1"/>
</dbReference>
<sequence length="178" mass="19902">MRLYDHLRPQVVTELSRAQSKIHISFDGWTTKGGKRGFLGIVAHYVDKQGDIVDLPIALPQLTGAHSGHRMAKVVIQTLKEFGINAQRIGYFVLDNASNNDTAIDAIALTMGFNPRHRRLRCSPYTINLVGQMLLWGENSASYNNDTAEITAESEYMSEWRRDGPLGVLLGIVNYIKT</sequence>
<evidence type="ECO:0000313" key="6">
    <source>
        <dbReference type="EMBL" id="RYO14522.1"/>
    </source>
</evidence>
<comment type="subcellular location">
    <subcellularLocation>
        <location evidence="1">Nucleus</location>
    </subcellularLocation>
</comment>
<dbReference type="InterPro" id="IPR012337">
    <property type="entry name" value="RNaseH-like_sf"/>
</dbReference>
<dbReference type="AlphaFoldDB" id="A0A4V1WX97"/>
<dbReference type="SUPFAM" id="SSF53098">
    <property type="entry name" value="Ribonuclease H-like"/>
    <property type="match status" value="1"/>
</dbReference>
<accession>A0A4V1WX97</accession>
<keyword evidence="4" id="KW-0862">Zinc</keyword>
<dbReference type="Proteomes" id="UP000293823">
    <property type="component" value="Unassembled WGS sequence"/>
</dbReference>
<proteinExistence type="predicted"/>
<dbReference type="OrthoDB" id="3693538at2759"/>
<comment type="caution">
    <text evidence="6">The sequence shown here is derived from an EMBL/GenBank/DDBJ whole genome shotgun (WGS) entry which is preliminary data.</text>
</comment>
<reference evidence="7" key="1">
    <citation type="journal article" date="2019" name="bioRxiv">
        <title>Genomics, evolutionary history and diagnostics of the Alternaria alternata species group including apple and Asian pear pathotypes.</title>
        <authorList>
            <person name="Armitage A.D."/>
            <person name="Cockerton H.M."/>
            <person name="Sreenivasaprasad S."/>
            <person name="Woodhall J.W."/>
            <person name="Lane C.R."/>
            <person name="Harrison R.J."/>
            <person name="Clarkson J.P."/>
        </authorList>
    </citation>
    <scope>NUCLEOTIDE SEQUENCE [LARGE SCALE GENOMIC DNA]</scope>
    <source>
        <strain evidence="7">RGR 97.0016</strain>
    </source>
</reference>
<evidence type="ECO:0000313" key="7">
    <source>
        <dbReference type="Proteomes" id="UP000293823"/>
    </source>
</evidence>
<evidence type="ECO:0008006" key="8">
    <source>
        <dbReference type="Google" id="ProtNLM"/>
    </source>
</evidence>
<dbReference type="InterPro" id="IPR052035">
    <property type="entry name" value="ZnF_BED_domain_contain"/>
</dbReference>
<gene>
    <name evidence="6" type="ORF">AA0113_g12818</name>
</gene>